<dbReference type="Pfam" id="PF01978">
    <property type="entry name" value="TrmB"/>
    <property type="match status" value="1"/>
</dbReference>
<dbReference type="PANTHER" id="PTHR34293:SF1">
    <property type="entry name" value="HTH-TYPE TRANSCRIPTIONAL REGULATOR TRMBL2"/>
    <property type="match status" value="1"/>
</dbReference>
<feature type="domain" description="Transcription regulator TrmB N-terminal" evidence="1">
    <location>
        <begin position="8"/>
        <end position="75"/>
    </location>
</feature>
<name>A0A2M7TIV8_UNCKA</name>
<dbReference type="Gene3D" id="1.10.10.10">
    <property type="entry name" value="Winged helix-like DNA-binding domain superfamily/Winged helix DNA-binding domain"/>
    <property type="match status" value="1"/>
</dbReference>
<dbReference type="InterPro" id="IPR011991">
    <property type="entry name" value="ArsR-like_HTH"/>
</dbReference>
<dbReference type="InterPro" id="IPR002831">
    <property type="entry name" value="Tscrpt_reg_TrmB_N"/>
</dbReference>
<sequence>MEILDDILSQAGLSDIEATTYSTLLSHGSMSILELSQKSNITRTNLYNILTSLEEKGLVEQDPHAKSAHYIPKPPREVKKLLELKEKHLFMAKNTFDLLIGNLQSQYNLISNKPTISYLEGIDGLAHVYQDILDTSKDILLFRSTHDDKRNDVDTLIQKQITQQVKRGIKARVIGPPEDDAKELYTKLDTIRLVEERFITNFPFELPAQILIYHSKVATVTIRDDIIVTLIDNPAIAETFTVLFNFVWEYATPEHNKLVESWNIKNA</sequence>
<protein>
    <recommendedName>
        <fullName evidence="1">Transcription regulator TrmB N-terminal domain-containing protein</fullName>
    </recommendedName>
</protein>
<accession>A0A2M7TIV8</accession>
<dbReference type="InterPro" id="IPR036388">
    <property type="entry name" value="WH-like_DNA-bd_sf"/>
</dbReference>
<dbReference type="CDD" id="cd00090">
    <property type="entry name" value="HTH_ARSR"/>
    <property type="match status" value="1"/>
</dbReference>
<dbReference type="InterPro" id="IPR036390">
    <property type="entry name" value="WH_DNA-bd_sf"/>
</dbReference>
<dbReference type="EMBL" id="PFNL01000108">
    <property type="protein sequence ID" value="PIZ46259.1"/>
    <property type="molecule type" value="Genomic_DNA"/>
</dbReference>
<dbReference type="Proteomes" id="UP000228920">
    <property type="component" value="Unassembled WGS sequence"/>
</dbReference>
<evidence type="ECO:0000313" key="2">
    <source>
        <dbReference type="EMBL" id="PIZ46259.1"/>
    </source>
</evidence>
<dbReference type="AlphaFoldDB" id="A0A2M7TIV8"/>
<organism evidence="2 3">
    <name type="scientific">candidate division WWE3 bacterium CG_4_10_14_0_2_um_filter_41_14</name>
    <dbReference type="NCBI Taxonomy" id="1975072"/>
    <lineage>
        <taxon>Bacteria</taxon>
        <taxon>Katanobacteria</taxon>
    </lineage>
</organism>
<comment type="caution">
    <text evidence="2">The sequence shown here is derived from an EMBL/GenBank/DDBJ whole genome shotgun (WGS) entry which is preliminary data.</text>
</comment>
<proteinExistence type="predicted"/>
<evidence type="ECO:0000313" key="3">
    <source>
        <dbReference type="Proteomes" id="UP000228920"/>
    </source>
</evidence>
<gene>
    <name evidence="2" type="ORF">COY32_03600</name>
</gene>
<reference evidence="3" key="1">
    <citation type="submission" date="2017-09" db="EMBL/GenBank/DDBJ databases">
        <title>Depth-based differentiation of microbial function through sediment-hosted aquifers and enrichment of novel symbionts in the deep terrestrial subsurface.</title>
        <authorList>
            <person name="Probst A.J."/>
            <person name="Ladd B."/>
            <person name="Jarett J.K."/>
            <person name="Geller-Mcgrath D.E."/>
            <person name="Sieber C.M.K."/>
            <person name="Emerson J.B."/>
            <person name="Anantharaman K."/>
            <person name="Thomas B.C."/>
            <person name="Malmstrom R."/>
            <person name="Stieglmeier M."/>
            <person name="Klingl A."/>
            <person name="Woyke T."/>
            <person name="Ryan C.M."/>
            <person name="Banfield J.F."/>
        </authorList>
    </citation>
    <scope>NUCLEOTIDE SEQUENCE [LARGE SCALE GENOMIC DNA]</scope>
</reference>
<evidence type="ECO:0000259" key="1">
    <source>
        <dbReference type="Pfam" id="PF01978"/>
    </source>
</evidence>
<dbReference type="SUPFAM" id="SSF46785">
    <property type="entry name" value="Winged helix' DNA-binding domain"/>
    <property type="match status" value="1"/>
</dbReference>
<dbReference type="InterPro" id="IPR051797">
    <property type="entry name" value="TrmB-like"/>
</dbReference>
<dbReference type="PANTHER" id="PTHR34293">
    <property type="entry name" value="HTH-TYPE TRANSCRIPTIONAL REGULATOR TRMBL2"/>
    <property type="match status" value="1"/>
</dbReference>